<proteinExistence type="predicted"/>
<dbReference type="InterPro" id="IPR001478">
    <property type="entry name" value="PDZ"/>
</dbReference>
<dbReference type="InterPro" id="IPR036034">
    <property type="entry name" value="PDZ_sf"/>
</dbReference>
<dbReference type="Proteomes" id="UP000664771">
    <property type="component" value="Unassembled WGS sequence"/>
</dbReference>
<feature type="domain" description="PDZ" evidence="2">
    <location>
        <begin position="554"/>
        <end position="619"/>
    </location>
</feature>
<comment type="caution">
    <text evidence="3">The sequence shown here is derived from an EMBL/GenBank/DDBJ whole genome shotgun (WGS) entry which is preliminary data.</text>
</comment>
<dbReference type="InterPro" id="IPR007963">
    <property type="entry name" value="Peptidase_M61_catalytic"/>
</dbReference>
<dbReference type="SUPFAM" id="SSF55486">
    <property type="entry name" value="Metalloproteases ('zincins'), catalytic domain"/>
    <property type="match status" value="1"/>
</dbReference>
<evidence type="ECO:0000313" key="4">
    <source>
        <dbReference type="Proteomes" id="UP000664771"/>
    </source>
</evidence>
<name>A0ABS3LT01_9PROT</name>
<evidence type="ECO:0000259" key="2">
    <source>
        <dbReference type="PROSITE" id="PS50106"/>
    </source>
</evidence>
<dbReference type="PROSITE" id="PS50106">
    <property type="entry name" value="PDZ"/>
    <property type="match status" value="1"/>
</dbReference>
<dbReference type="PIRSF" id="PIRSF016493">
    <property type="entry name" value="Glycyl_aminpptds"/>
    <property type="match status" value="1"/>
</dbReference>
<keyword evidence="4" id="KW-1185">Reference proteome</keyword>
<feature type="signal peptide" evidence="1">
    <location>
        <begin position="1"/>
        <end position="23"/>
    </location>
</feature>
<dbReference type="SUPFAM" id="SSF50156">
    <property type="entry name" value="PDZ domain-like"/>
    <property type="match status" value="1"/>
</dbReference>
<protein>
    <submittedName>
        <fullName evidence="3">M61 family metallopeptidase</fullName>
    </submittedName>
</protein>
<reference evidence="3 4" key="1">
    <citation type="submission" date="2021-03" db="EMBL/GenBank/DDBJ databases">
        <title>The complete genome sequence of Acetobacter sacchari TBRC 11175.</title>
        <authorList>
            <person name="Charoenyingcharoen P."/>
            <person name="Yukphan P."/>
        </authorList>
    </citation>
    <scope>NUCLEOTIDE SEQUENCE [LARGE SCALE GENOMIC DNA]</scope>
    <source>
        <strain evidence="3 4">TBRC 11175</strain>
    </source>
</reference>
<feature type="chain" id="PRO_5046817774" evidence="1">
    <location>
        <begin position="24"/>
        <end position="655"/>
    </location>
</feature>
<evidence type="ECO:0000313" key="3">
    <source>
        <dbReference type="EMBL" id="MBO1359040.1"/>
    </source>
</evidence>
<dbReference type="InterPro" id="IPR040756">
    <property type="entry name" value="Peptidase_M61_N"/>
</dbReference>
<keyword evidence="1" id="KW-0732">Signal</keyword>
<gene>
    <name evidence="3" type="ORF">J2D73_04405</name>
</gene>
<dbReference type="RefSeq" id="WP_207879785.1">
    <property type="nucleotide sequence ID" value="NZ_JAFVMF010000004.1"/>
</dbReference>
<dbReference type="Gene3D" id="2.30.42.10">
    <property type="match status" value="1"/>
</dbReference>
<sequence>MRKRALFLLTSAALLAPVSASFASDGPQPLPLPAKPPVAQDAPYPGTIDLHVVATDLDRHILSVSEHVPIPAALSARGGDMVLLYPSWLPGNHSPTGPITQLGGLVVKAGARTATWTRDTVDVNAFHIAVPAGAQALDVSFQTLSPITPEIGRVVMTPAIVNVQWNQTALYPAGYYTRDIPFRTSLTLPHGWGYGTALRPDAAHKGTQAASGDEVTFGVVPFNTLVDSPLFAGRYFRHIELTKTGDAPVSLDLVADRPEDLAATDEQIAVHRALVEQAQMLFGSHHYDHYDFLLALTNELGRIGLEHHQSSENSGPTGYFTKWDKTFPARDLLAHEYTHSWNGKFRRPADLWAPDFNTPQRGSLLWVYEGQTQYWGYVLAARAGLMTADQAKDAIAMVAATYDTRAGRTWRPLQDTTNDPVIAQRAALSWRSWQRSEDYYSEGQLVWLDADTLIRSLSGGKRSLDDFARAFFGVDNGSVVTHTYKFEDVVAALNGVQPYDWATFLRQRLDAVSAHAPLDGLARGGYALTYTDEPTPYIKAYETMRKMRLFDFSIGFSINSKAMLTNVLWGGPSWKAGIAAGETIVAVNGQAYDADDLSDAIAQAKDGKTPISLLVRSGDRFRTVSIDYHGGLRYPHLVRLEGKDDVLGTILAARK</sequence>
<dbReference type="Pfam" id="PF17899">
    <property type="entry name" value="Peptidase_M61_N"/>
    <property type="match status" value="1"/>
</dbReference>
<accession>A0ABS3LT01</accession>
<dbReference type="Gene3D" id="2.60.40.3650">
    <property type="match status" value="1"/>
</dbReference>
<organism evidence="3 4">
    <name type="scientific">Acetobacter sacchari</name>
    <dbReference type="NCBI Taxonomy" id="2661687"/>
    <lineage>
        <taxon>Bacteria</taxon>
        <taxon>Pseudomonadati</taxon>
        <taxon>Pseudomonadota</taxon>
        <taxon>Alphaproteobacteria</taxon>
        <taxon>Acetobacterales</taxon>
        <taxon>Acetobacteraceae</taxon>
        <taxon>Acetobacter</taxon>
    </lineage>
</organism>
<dbReference type="InterPro" id="IPR027268">
    <property type="entry name" value="Peptidase_M4/M1_CTD_sf"/>
</dbReference>
<dbReference type="EMBL" id="JAFVMF010000004">
    <property type="protein sequence ID" value="MBO1359040.1"/>
    <property type="molecule type" value="Genomic_DNA"/>
</dbReference>
<dbReference type="Pfam" id="PF05299">
    <property type="entry name" value="Peptidase_M61"/>
    <property type="match status" value="1"/>
</dbReference>
<dbReference type="InterPro" id="IPR024191">
    <property type="entry name" value="Peptidase_M61"/>
</dbReference>
<evidence type="ECO:0000256" key="1">
    <source>
        <dbReference type="SAM" id="SignalP"/>
    </source>
</evidence>
<dbReference type="SMART" id="SM00228">
    <property type="entry name" value="PDZ"/>
    <property type="match status" value="1"/>
</dbReference>
<dbReference type="Gene3D" id="1.10.390.10">
    <property type="entry name" value="Neutral Protease Domain 2"/>
    <property type="match status" value="1"/>
</dbReference>